<dbReference type="InterPro" id="IPR001245">
    <property type="entry name" value="Ser-Thr/Tyr_kinase_cat_dom"/>
</dbReference>
<evidence type="ECO:0000256" key="3">
    <source>
        <dbReference type="ARBA" id="ARBA00022490"/>
    </source>
</evidence>
<dbReference type="Gene3D" id="3.30.200.20">
    <property type="entry name" value="Phosphorylase Kinase, domain 1"/>
    <property type="match status" value="1"/>
</dbReference>
<keyword evidence="7" id="KW-0547">Nucleotide-binding</keyword>
<dbReference type="AlphaFoldDB" id="A0A6A4LSK4"/>
<dbReference type="SMART" id="SM00220">
    <property type="entry name" value="S_TKc"/>
    <property type="match status" value="1"/>
</dbReference>
<keyword evidence="15" id="KW-1185">Reference proteome</keyword>
<keyword evidence="3" id="KW-0963">Cytoplasm</keyword>
<dbReference type="InterPro" id="IPR046958">
    <property type="entry name" value="RBK1/2/STUNTED"/>
</dbReference>
<dbReference type="Pfam" id="PF07714">
    <property type="entry name" value="PK_Tyr_Ser-Thr"/>
    <property type="match status" value="1"/>
</dbReference>
<evidence type="ECO:0000256" key="9">
    <source>
        <dbReference type="ARBA" id="ARBA00022840"/>
    </source>
</evidence>
<reference evidence="14 15" key="1">
    <citation type="journal article" date="2019" name="Genome Biol. Evol.">
        <title>The Rhododendron genome and chromosomal organization provide insight into shared whole-genome duplications across the heath family (Ericaceae).</title>
        <authorList>
            <person name="Soza V.L."/>
            <person name="Lindsley D."/>
            <person name="Waalkes A."/>
            <person name="Ramage E."/>
            <person name="Patwardhan R.P."/>
            <person name="Burton J.N."/>
            <person name="Adey A."/>
            <person name="Kumar A."/>
            <person name="Qiu R."/>
            <person name="Shendure J."/>
            <person name="Hall B."/>
        </authorList>
    </citation>
    <scope>NUCLEOTIDE SEQUENCE [LARGE SCALE GENOMIC DNA]</scope>
    <source>
        <strain evidence="14">RSF 1966-606</strain>
    </source>
</reference>
<dbReference type="InterPro" id="IPR011009">
    <property type="entry name" value="Kinase-like_dom_sf"/>
</dbReference>
<dbReference type="OrthoDB" id="4062651at2759"/>
<dbReference type="EMBL" id="QEFC01000547">
    <property type="protein sequence ID" value="KAE9463956.1"/>
    <property type="molecule type" value="Genomic_DNA"/>
</dbReference>
<name>A0A6A4LSK4_9ERIC</name>
<dbReference type="GO" id="GO:0004674">
    <property type="term" value="F:protein serine/threonine kinase activity"/>
    <property type="evidence" value="ECO:0007669"/>
    <property type="project" value="UniProtKB-KW"/>
</dbReference>
<organism evidence="14 15">
    <name type="scientific">Rhododendron williamsianum</name>
    <dbReference type="NCBI Taxonomy" id="262921"/>
    <lineage>
        <taxon>Eukaryota</taxon>
        <taxon>Viridiplantae</taxon>
        <taxon>Streptophyta</taxon>
        <taxon>Embryophyta</taxon>
        <taxon>Tracheophyta</taxon>
        <taxon>Spermatophyta</taxon>
        <taxon>Magnoliopsida</taxon>
        <taxon>eudicotyledons</taxon>
        <taxon>Gunneridae</taxon>
        <taxon>Pentapetalae</taxon>
        <taxon>asterids</taxon>
        <taxon>Ericales</taxon>
        <taxon>Ericaceae</taxon>
        <taxon>Ericoideae</taxon>
        <taxon>Rhodoreae</taxon>
        <taxon>Rhododendron</taxon>
    </lineage>
</organism>
<evidence type="ECO:0000313" key="14">
    <source>
        <dbReference type="EMBL" id="KAE9463956.1"/>
    </source>
</evidence>
<comment type="caution">
    <text evidence="14">The sequence shown here is derived from an EMBL/GenBank/DDBJ whole genome shotgun (WGS) entry which is preliminary data.</text>
</comment>
<dbReference type="InterPro" id="IPR000719">
    <property type="entry name" value="Prot_kinase_dom"/>
</dbReference>
<evidence type="ECO:0000313" key="15">
    <source>
        <dbReference type="Proteomes" id="UP000428333"/>
    </source>
</evidence>
<evidence type="ECO:0000256" key="5">
    <source>
        <dbReference type="ARBA" id="ARBA00022553"/>
    </source>
</evidence>
<comment type="catalytic activity">
    <reaction evidence="11">
        <text>L-seryl-[protein] + ATP = O-phospho-L-seryl-[protein] + ADP + H(+)</text>
        <dbReference type="Rhea" id="RHEA:17989"/>
        <dbReference type="Rhea" id="RHEA-COMP:9863"/>
        <dbReference type="Rhea" id="RHEA-COMP:11604"/>
        <dbReference type="ChEBI" id="CHEBI:15378"/>
        <dbReference type="ChEBI" id="CHEBI:29999"/>
        <dbReference type="ChEBI" id="CHEBI:30616"/>
        <dbReference type="ChEBI" id="CHEBI:83421"/>
        <dbReference type="ChEBI" id="CHEBI:456216"/>
        <dbReference type="EC" id="2.7.11.1"/>
    </reaction>
</comment>
<dbReference type="PANTHER" id="PTHR47987:SF12">
    <property type="entry name" value="PROTEIN KINASE FAMILY PROTEIN"/>
    <property type="match status" value="1"/>
</dbReference>
<dbReference type="Gene3D" id="1.10.510.10">
    <property type="entry name" value="Transferase(Phosphotransferase) domain 1"/>
    <property type="match status" value="1"/>
</dbReference>
<dbReference type="PANTHER" id="PTHR47987">
    <property type="entry name" value="OS08G0249100 PROTEIN"/>
    <property type="match status" value="1"/>
</dbReference>
<evidence type="ECO:0000256" key="4">
    <source>
        <dbReference type="ARBA" id="ARBA00022527"/>
    </source>
</evidence>
<accession>A0A6A4LSK4</accession>
<keyword evidence="6" id="KW-0808">Transferase</keyword>
<feature type="non-terminal residue" evidence="14">
    <location>
        <position position="1"/>
    </location>
</feature>
<sequence length="429" mass="48148">MEGKEDVYSPDGVLEDYFRTVESETASSSEAEVEQNPKPAAGWRGLVQLLKSRSKGPLSTLHPLSVLKLSRRSSSSSREDISGATSSLGDPDLAYTSPQLKNFTISELQSATSCFNHDGQLVAIKRLTRGPPEDRIGDFLSELGTMAHVNHPNTAKLIGYGVEGGTFLVLELSPNGSLASLLQRVCSKPRLDWSIRYKVALGTAEGLLYLHEGCRRRIIHRDIKSANILLTESFEPQICDFGLAKWLPEQWTHHTVTKFEGTFGYLAPEYLMHGILDEKTDVFAFGVLLLEIISGRRALDYSRQTLAIWARPLLKKNNIRELVDPSLGDNYNSLQMKLMVLTAFLCTQQSSIQRPQMRQARCAASQRQPGRPGGDEKIPKAVVLEEVLCGAFHCRRRQGNRRIVTVLNWQKQLLPFEAWNKWLRNFQRG</sequence>
<evidence type="ECO:0000256" key="12">
    <source>
        <dbReference type="ARBA" id="ARBA00063228"/>
    </source>
</evidence>
<dbReference type="GO" id="GO:0005737">
    <property type="term" value="C:cytoplasm"/>
    <property type="evidence" value="ECO:0007669"/>
    <property type="project" value="UniProtKB-SubCell"/>
</dbReference>
<protein>
    <recommendedName>
        <fullName evidence="2">non-specific serine/threonine protein kinase</fullName>
        <ecNumber evidence="2">2.7.11.1</ecNumber>
    </recommendedName>
</protein>
<dbReference type="FunFam" id="1.10.510.10:FF:000335">
    <property type="entry name" value="receptor-like cytosolic serine/threonine-protein kinase RBK2"/>
    <property type="match status" value="1"/>
</dbReference>
<evidence type="ECO:0000256" key="8">
    <source>
        <dbReference type="ARBA" id="ARBA00022777"/>
    </source>
</evidence>
<comment type="catalytic activity">
    <reaction evidence="10">
        <text>L-threonyl-[protein] + ATP = O-phospho-L-threonyl-[protein] + ADP + H(+)</text>
        <dbReference type="Rhea" id="RHEA:46608"/>
        <dbReference type="Rhea" id="RHEA-COMP:11060"/>
        <dbReference type="Rhea" id="RHEA-COMP:11605"/>
        <dbReference type="ChEBI" id="CHEBI:15378"/>
        <dbReference type="ChEBI" id="CHEBI:30013"/>
        <dbReference type="ChEBI" id="CHEBI:30616"/>
        <dbReference type="ChEBI" id="CHEBI:61977"/>
        <dbReference type="ChEBI" id="CHEBI:456216"/>
        <dbReference type="EC" id="2.7.11.1"/>
    </reaction>
</comment>
<gene>
    <name evidence="14" type="ORF">C3L33_04074</name>
</gene>
<dbReference type="PROSITE" id="PS00108">
    <property type="entry name" value="PROTEIN_KINASE_ST"/>
    <property type="match status" value="1"/>
</dbReference>
<dbReference type="PROSITE" id="PS50011">
    <property type="entry name" value="PROTEIN_KINASE_DOM"/>
    <property type="match status" value="1"/>
</dbReference>
<evidence type="ECO:0000256" key="2">
    <source>
        <dbReference type="ARBA" id="ARBA00012513"/>
    </source>
</evidence>
<evidence type="ECO:0000256" key="6">
    <source>
        <dbReference type="ARBA" id="ARBA00022679"/>
    </source>
</evidence>
<keyword evidence="5" id="KW-0597">Phosphoprotein</keyword>
<proteinExistence type="predicted"/>
<evidence type="ECO:0000259" key="13">
    <source>
        <dbReference type="PROSITE" id="PS50011"/>
    </source>
</evidence>
<evidence type="ECO:0000256" key="11">
    <source>
        <dbReference type="ARBA" id="ARBA00048679"/>
    </source>
</evidence>
<dbReference type="GO" id="GO:0051020">
    <property type="term" value="F:GTPase binding"/>
    <property type="evidence" value="ECO:0007669"/>
    <property type="project" value="UniProtKB-ARBA"/>
</dbReference>
<keyword evidence="4" id="KW-0723">Serine/threonine-protein kinase</keyword>
<dbReference type="SUPFAM" id="SSF56112">
    <property type="entry name" value="Protein kinase-like (PK-like)"/>
    <property type="match status" value="1"/>
</dbReference>
<comment type="subunit">
    <text evidence="12">Interacts with ARAC5 and ARAC10.</text>
</comment>
<comment type="subcellular location">
    <subcellularLocation>
        <location evidence="1">Cytoplasm</location>
    </subcellularLocation>
</comment>
<evidence type="ECO:0000256" key="1">
    <source>
        <dbReference type="ARBA" id="ARBA00004496"/>
    </source>
</evidence>
<dbReference type="InterPro" id="IPR008271">
    <property type="entry name" value="Ser/Thr_kinase_AS"/>
</dbReference>
<dbReference type="EC" id="2.7.11.1" evidence="2"/>
<dbReference type="Proteomes" id="UP000428333">
    <property type="component" value="Linkage Group LG03"/>
</dbReference>
<feature type="domain" description="Protein kinase" evidence="13">
    <location>
        <begin position="47"/>
        <end position="345"/>
    </location>
</feature>
<dbReference type="GO" id="GO:0005524">
    <property type="term" value="F:ATP binding"/>
    <property type="evidence" value="ECO:0007669"/>
    <property type="project" value="UniProtKB-KW"/>
</dbReference>
<evidence type="ECO:0000256" key="7">
    <source>
        <dbReference type="ARBA" id="ARBA00022741"/>
    </source>
</evidence>
<keyword evidence="9" id="KW-0067">ATP-binding</keyword>
<evidence type="ECO:0000256" key="10">
    <source>
        <dbReference type="ARBA" id="ARBA00047899"/>
    </source>
</evidence>
<keyword evidence="8" id="KW-0418">Kinase</keyword>